<feature type="domain" description="Tyrosine-protein phosphatase" evidence="11">
    <location>
        <begin position="24"/>
        <end position="176"/>
    </location>
</feature>
<evidence type="ECO:0000256" key="3">
    <source>
        <dbReference type="ARBA" id="ARBA00022490"/>
    </source>
</evidence>
<evidence type="ECO:0000256" key="8">
    <source>
        <dbReference type="ARBA" id="ARBA00047927"/>
    </source>
</evidence>
<comment type="subcellular location">
    <subcellularLocation>
        <location evidence="1">Cytoplasm</location>
    </subcellularLocation>
</comment>
<feature type="region of interest" description="Disordered" evidence="10">
    <location>
        <begin position="187"/>
        <end position="243"/>
    </location>
</feature>
<dbReference type="InterPro" id="IPR020428">
    <property type="entry name" value="PFA-DSPs"/>
</dbReference>
<accession>A0A1Y1I197</accession>
<comment type="catalytic activity">
    <reaction evidence="9">
        <text>6-diphospho-1D-myo-inositol pentakisphosphate + H2O = 1D-myo-inositol hexakisphosphate + phosphate + H(+)</text>
        <dbReference type="Rhea" id="RHEA:79703"/>
        <dbReference type="ChEBI" id="CHEBI:15377"/>
        <dbReference type="ChEBI" id="CHEBI:15378"/>
        <dbReference type="ChEBI" id="CHEBI:43474"/>
        <dbReference type="ChEBI" id="CHEBI:58130"/>
        <dbReference type="ChEBI" id="CHEBI:230534"/>
        <dbReference type="EC" id="3.6.1.52"/>
    </reaction>
    <physiologicalReaction direction="left-to-right" evidence="9">
        <dbReference type="Rhea" id="RHEA:79704"/>
    </physiologicalReaction>
</comment>
<dbReference type="Pfam" id="PF03162">
    <property type="entry name" value="Y_phosphatase2"/>
    <property type="match status" value="1"/>
</dbReference>
<dbReference type="GO" id="GO:0008486">
    <property type="term" value="F:diphosphoinositol-polyphosphate diphosphatase activity"/>
    <property type="evidence" value="ECO:0007669"/>
    <property type="project" value="UniProtKB-EC"/>
</dbReference>
<dbReference type="PANTHER" id="PTHR31126:SF48">
    <property type="entry name" value="INOSITOL PHOSPHATASE SIW14"/>
    <property type="match status" value="1"/>
</dbReference>
<evidence type="ECO:0000256" key="4">
    <source>
        <dbReference type="ARBA" id="ARBA00022801"/>
    </source>
</evidence>
<protein>
    <recommendedName>
        <fullName evidence="2">diphosphoinositol-polyphosphate diphosphatase</fullName>
        <ecNumber evidence="2">3.6.1.52</ecNumber>
    </recommendedName>
</protein>
<dbReference type="AlphaFoldDB" id="A0A1Y1I197"/>
<evidence type="ECO:0000256" key="1">
    <source>
        <dbReference type="ARBA" id="ARBA00004496"/>
    </source>
</evidence>
<dbReference type="InterPro" id="IPR020422">
    <property type="entry name" value="TYR_PHOSPHATASE_DUAL_dom"/>
</dbReference>
<evidence type="ECO:0000256" key="10">
    <source>
        <dbReference type="SAM" id="MobiDB-lite"/>
    </source>
</evidence>
<dbReference type="SUPFAM" id="SSF52799">
    <property type="entry name" value="(Phosphotyrosine protein) phosphatases II"/>
    <property type="match status" value="1"/>
</dbReference>
<evidence type="ECO:0000256" key="2">
    <source>
        <dbReference type="ARBA" id="ARBA00012527"/>
    </source>
</evidence>
<evidence type="ECO:0000256" key="6">
    <source>
        <dbReference type="ARBA" id="ARBA00047342"/>
    </source>
</evidence>
<dbReference type="GO" id="GO:0016791">
    <property type="term" value="F:phosphatase activity"/>
    <property type="evidence" value="ECO:0000318"/>
    <property type="project" value="GO_Central"/>
</dbReference>
<dbReference type="OrthoDB" id="6375174at2759"/>
<dbReference type="PRINTS" id="PR01911">
    <property type="entry name" value="PFDSPHPHTASE"/>
</dbReference>
<comment type="catalytic activity">
    <reaction evidence="8">
        <text>1,5-bis(diphospho)-1D-myo-inositol 2,3,4,6-tetrakisphosphate + H2O = 1-diphospho-1D-myo-inositol 2,3,4,5,6-pentakisphosphate + phosphate + 2 H(+)</text>
        <dbReference type="Rhea" id="RHEA:79699"/>
        <dbReference type="ChEBI" id="CHEBI:15377"/>
        <dbReference type="ChEBI" id="CHEBI:15378"/>
        <dbReference type="ChEBI" id="CHEBI:43474"/>
        <dbReference type="ChEBI" id="CHEBI:74946"/>
        <dbReference type="ChEBI" id="CHEBI:77983"/>
        <dbReference type="EC" id="3.6.1.52"/>
    </reaction>
    <physiologicalReaction direction="left-to-right" evidence="8">
        <dbReference type="Rhea" id="RHEA:79700"/>
    </physiologicalReaction>
</comment>
<keyword evidence="13" id="KW-1185">Reference proteome</keyword>
<dbReference type="Proteomes" id="UP000054558">
    <property type="component" value="Unassembled WGS sequence"/>
</dbReference>
<name>A0A1Y1I197_KLENI</name>
<dbReference type="InterPro" id="IPR004861">
    <property type="entry name" value="Siw14-like"/>
</dbReference>
<dbReference type="PROSITE" id="PS00383">
    <property type="entry name" value="TYR_PHOSPHATASE_1"/>
    <property type="match status" value="1"/>
</dbReference>
<dbReference type="InterPro" id="IPR016130">
    <property type="entry name" value="Tyr_Pase_AS"/>
</dbReference>
<keyword evidence="4" id="KW-0378">Hydrolase</keyword>
<dbReference type="EC" id="3.6.1.52" evidence="2"/>
<dbReference type="OMA" id="MPLNYSF"/>
<dbReference type="Gene3D" id="3.90.190.10">
    <property type="entry name" value="Protein tyrosine phosphatase superfamily"/>
    <property type="match status" value="1"/>
</dbReference>
<evidence type="ECO:0000259" key="11">
    <source>
        <dbReference type="PROSITE" id="PS50054"/>
    </source>
</evidence>
<dbReference type="PANTHER" id="PTHR31126">
    <property type="entry name" value="TYROSINE-PROTEIN PHOSPHATASE"/>
    <property type="match status" value="1"/>
</dbReference>
<dbReference type="GO" id="GO:0005737">
    <property type="term" value="C:cytoplasm"/>
    <property type="evidence" value="ECO:0000318"/>
    <property type="project" value="GO_Central"/>
</dbReference>
<organism evidence="12 13">
    <name type="scientific">Klebsormidium nitens</name>
    <name type="common">Green alga</name>
    <name type="synonym">Ulothrix nitens</name>
    <dbReference type="NCBI Taxonomy" id="105231"/>
    <lineage>
        <taxon>Eukaryota</taxon>
        <taxon>Viridiplantae</taxon>
        <taxon>Streptophyta</taxon>
        <taxon>Klebsormidiophyceae</taxon>
        <taxon>Klebsormidiales</taxon>
        <taxon>Klebsormidiaceae</taxon>
        <taxon>Klebsormidium</taxon>
    </lineage>
</organism>
<evidence type="ECO:0000313" key="13">
    <source>
        <dbReference type="Proteomes" id="UP000054558"/>
    </source>
</evidence>
<dbReference type="InterPro" id="IPR029021">
    <property type="entry name" value="Prot-tyrosine_phosphatase-like"/>
</dbReference>
<dbReference type="EMBL" id="DF237079">
    <property type="protein sequence ID" value="GAQ82951.1"/>
    <property type="molecule type" value="Genomic_DNA"/>
</dbReference>
<dbReference type="PROSITE" id="PS50054">
    <property type="entry name" value="TYR_PHOSPHATASE_DUAL"/>
    <property type="match status" value="1"/>
</dbReference>
<keyword evidence="3" id="KW-0963">Cytoplasm</keyword>
<evidence type="ECO:0000256" key="5">
    <source>
        <dbReference type="ARBA" id="ARBA00044949"/>
    </source>
</evidence>
<gene>
    <name evidence="12" type="ORF">KFL_001300140</name>
</gene>
<evidence type="ECO:0000256" key="9">
    <source>
        <dbReference type="ARBA" id="ARBA00048424"/>
    </source>
</evidence>
<dbReference type="FunFam" id="3.90.190.10:FF:000035">
    <property type="entry name" value="Tyrosine phosphatase, putative"/>
    <property type="match status" value="1"/>
</dbReference>
<sequence>MPKDWALAGQQRGLAEELFIPPTNFSMVDTGVYRSGYPNARNLPFLSTLGLRSIIYLCPDPYPDHMTEFVEKHQIKKFHFGLETNKDPAHDYPEEIMKGALLVLLDVRNRPLLIHCNKGKHRTGALVGCLRRMQRWMLTPIFDEYRRFAGSKARLTDQQYIELFDTSDPVFVDAMARNRVGNAAQIDSVQEKSGAPVDLVSRKEETRGGEASKVEEQGSTSSRQSLGEDSSDSDTEVHRQAMT</sequence>
<reference evidence="12 13" key="1">
    <citation type="journal article" date="2014" name="Nat. Commun.">
        <title>Klebsormidium flaccidum genome reveals primary factors for plant terrestrial adaptation.</title>
        <authorList>
            <person name="Hori K."/>
            <person name="Maruyama F."/>
            <person name="Fujisawa T."/>
            <person name="Togashi T."/>
            <person name="Yamamoto N."/>
            <person name="Seo M."/>
            <person name="Sato S."/>
            <person name="Yamada T."/>
            <person name="Mori H."/>
            <person name="Tajima N."/>
            <person name="Moriyama T."/>
            <person name="Ikeuchi M."/>
            <person name="Watanabe M."/>
            <person name="Wada H."/>
            <person name="Kobayashi K."/>
            <person name="Saito M."/>
            <person name="Masuda T."/>
            <person name="Sasaki-Sekimoto Y."/>
            <person name="Mashiguchi K."/>
            <person name="Awai K."/>
            <person name="Shimojima M."/>
            <person name="Masuda S."/>
            <person name="Iwai M."/>
            <person name="Nobusawa T."/>
            <person name="Narise T."/>
            <person name="Kondo S."/>
            <person name="Saito H."/>
            <person name="Sato R."/>
            <person name="Murakawa M."/>
            <person name="Ihara Y."/>
            <person name="Oshima-Yamada Y."/>
            <person name="Ohtaka K."/>
            <person name="Satoh M."/>
            <person name="Sonobe K."/>
            <person name="Ishii M."/>
            <person name="Ohtani R."/>
            <person name="Kanamori-Sato M."/>
            <person name="Honoki R."/>
            <person name="Miyazaki D."/>
            <person name="Mochizuki H."/>
            <person name="Umetsu J."/>
            <person name="Higashi K."/>
            <person name="Shibata D."/>
            <person name="Kamiya Y."/>
            <person name="Sato N."/>
            <person name="Nakamura Y."/>
            <person name="Tabata S."/>
            <person name="Ida S."/>
            <person name="Kurokawa K."/>
            <person name="Ohta H."/>
        </authorList>
    </citation>
    <scope>NUCLEOTIDE SEQUENCE [LARGE SCALE GENOMIC DNA]</scope>
    <source>
        <strain evidence="12 13">NIES-2285</strain>
    </source>
</reference>
<evidence type="ECO:0000256" key="7">
    <source>
        <dbReference type="ARBA" id="ARBA00047562"/>
    </source>
</evidence>
<comment type="catalytic activity">
    <reaction evidence="7">
        <text>3,5-bis(diphospho)-1D-myo-inositol 1,2,4,6-tetrakisphosphate + H2O = 3-diphospho-1D-myo-inositol 1,2,4,5,6-pentakisphosphate + phosphate + 2 H(+)</text>
        <dbReference type="Rhea" id="RHEA:56312"/>
        <dbReference type="ChEBI" id="CHEBI:15377"/>
        <dbReference type="ChEBI" id="CHEBI:15378"/>
        <dbReference type="ChEBI" id="CHEBI:43474"/>
        <dbReference type="ChEBI" id="CHEBI:140372"/>
        <dbReference type="ChEBI" id="CHEBI:140374"/>
        <dbReference type="EC" id="3.6.1.52"/>
    </reaction>
    <physiologicalReaction direction="left-to-right" evidence="7">
        <dbReference type="Rhea" id="RHEA:56313"/>
    </physiologicalReaction>
</comment>
<proteinExistence type="inferred from homology"/>
<dbReference type="STRING" id="105231.A0A1Y1I197"/>
<feature type="compositionally biased region" description="Polar residues" evidence="10">
    <location>
        <begin position="217"/>
        <end position="228"/>
    </location>
</feature>
<evidence type="ECO:0000313" key="12">
    <source>
        <dbReference type="EMBL" id="GAQ82951.1"/>
    </source>
</evidence>
<comment type="similarity">
    <text evidence="5">Belongs to the protein-tyrosine phosphatase family. Atypical dual-specificity phosphatase Siw14-like subfamily.</text>
</comment>
<dbReference type="CDD" id="cd14528">
    <property type="entry name" value="PFA-DSP_Siw14"/>
    <property type="match status" value="1"/>
</dbReference>
<comment type="catalytic activity">
    <reaction evidence="6">
        <text>5-diphospho-1D-myo-inositol 1,2,3,4,6-pentakisphosphate + H2O = 1D-myo-inositol hexakisphosphate + phosphate + H(+)</text>
        <dbReference type="Rhea" id="RHEA:22384"/>
        <dbReference type="ChEBI" id="CHEBI:15377"/>
        <dbReference type="ChEBI" id="CHEBI:15378"/>
        <dbReference type="ChEBI" id="CHEBI:43474"/>
        <dbReference type="ChEBI" id="CHEBI:58130"/>
        <dbReference type="ChEBI" id="CHEBI:58628"/>
        <dbReference type="EC" id="3.6.1.52"/>
    </reaction>
    <physiologicalReaction direction="left-to-right" evidence="6">
        <dbReference type="Rhea" id="RHEA:22385"/>
    </physiologicalReaction>
</comment>
<feature type="compositionally biased region" description="Basic and acidic residues" evidence="10">
    <location>
        <begin position="200"/>
        <end position="216"/>
    </location>
</feature>